<dbReference type="Pfam" id="PF04932">
    <property type="entry name" value="Wzy_C"/>
    <property type="match status" value="1"/>
</dbReference>
<evidence type="ECO:0000256" key="2">
    <source>
        <dbReference type="ARBA" id="ARBA00022692"/>
    </source>
</evidence>
<organism evidence="8 9">
    <name type="scientific">Hartmannibacter diazotrophicus</name>
    <dbReference type="NCBI Taxonomy" id="1482074"/>
    <lineage>
        <taxon>Bacteria</taxon>
        <taxon>Pseudomonadati</taxon>
        <taxon>Pseudomonadota</taxon>
        <taxon>Alphaproteobacteria</taxon>
        <taxon>Hyphomicrobiales</taxon>
        <taxon>Pleomorphomonadaceae</taxon>
        <taxon>Hartmannibacter</taxon>
    </lineage>
</organism>
<dbReference type="RefSeq" id="WP_099558155.1">
    <property type="nucleotide sequence ID" value="NZ_LT960614.1"/>
</dbReference>
<protein>
    <submittedName>
        <fullName evidence="8">Lipid A core -O-antigen ligase</fullName>
    </submittedName>
</protein>
<dbReference type="Proteomes" id="UP000223606">
    <property type="component" value="Chromosome 1"/>
</dbReference>
<feature type="domain" description="O-antigen ligase-related" evidence="7">
    <location>
        <begin position="269"/>
        <end position="419"/>
    </location>
</feature>
<dbReference type="PANTHER" id="PTHR37422:SF23">
    <property type="entry name" value="TEICHURONIC ACID BIOSYNTHESIS PROTEIN TUAE"/>
    <property type="match status" value="1"/>
</dbReference>
<dbReference type="GO" id="GO:0016020">
    <property type="term" value="C:membrane"/>
    <property type="evidence" value="ECO:0007669"/>
    <property type="project" value="UniProtKB-SubCell"/>
</dbReference>
<comment type="subcellular location">
    <subcellularLocation>
        <location evidence="1">Membrane</location>
        <topology evidence="1">Multi-pass membrane protein</topology>
    </subcellularLocation>
</comment>
<dbReference type="KEGG" id="hdi:HDIA_4435"/>
<evidence type="ECO:0000259" key="7">
    <source>
        <dbReference type="Pfam" id="PF04932"/>
    </source>
</evidence>
<evidence type="ECO:0000256" key="4">
    <source>
        <dbReference type="ARBA" id="ARBA00023136"/>
    </source>
</evidence>
<dbReference type="InterPro" id="IPR051533">
    <property type="entry name" value="WaaL-like"/>
</dbReference>
<keyword evidence="9" id="KW-1185">Reference proteome</keyword>
<keyword evidence="2 6" id="KW-0812">Transmembrane</keyword>
<feature type="transmembrane region" description="Helical" evidence="6">
    <location>
        <begin position="141"/>
        <end position="161"/>
    </location>
</feature>
<feature type="compositionally biased region" description="Polar residues" evidence="5">
    <location>
        <begin position="494"/>
        <end position="505"/>
    </location>
</feature>
<dbReference type="OrthoDB" id="4391260at2"/>
<evidence type="ECO:0000256" key="6">
    <source>
        <dbReference type="SAM" id="Phobius"/>
    </source>
</evidence>
<accession>A0A2C9DCI8</accession>
<proteinExistence type="predicted"/>
<evidence type="ECO:0000256" key="1">
    <source>
        <dbReference type="ARBA" id="ARBA00004141"/>
    </source>
</evidence>
<name>A0A2C9DCI8_9HYPH</name>
<feature type="transmembrane region" description="Helical" evidence="6">
    <location>
        <begin position="470"/>
        <end position="494"/>
    </location>
</feature>
<feature type="compositionally biased region" description="Basic and acidic residues" evidence="5">
    <location>
        <begin position="529"/>
        <end position="538"/>
    </location>
</feature>
<dbReference type="PANTHER" id="PTHR37422">
    <property type="entry name" value="TEICHURONIC ACID BIOSYNTHESIS PROTEIN TUAE"/>
    <property type="match status" value="1"/>
</dbReference>
<feature type="transmembrane region" description="Helical" evidence="6">
    <location>
        <begin position="85"/>
        <end position="103"/>
    </location>
</feature>
<evidence type="ECO:0000313" key="8">
    <source>
        <dbReference type="EMBL" id="SON57976.1"/>
    </source>
</evidence>
<feature type="transmembrane region" description="Helical" evidence="6">
    <location>
        <begin position="168"/>
        <end position="190"/>
    </location>
</feature>
<dbReference type="InterPro" id="IPR007016">
    <property type="entry name" value="O-antigen_ligase-rel_domated"/>
</dbReference>
<keyword evidence="8" id="KW-0436">Ligase</keyword>
<feature type="transmembrane region" description="Helical" evidence="6">
    <location>
        <begin position="326"/>
        <end position="348"/>
    </location>
</feature>
<feature type="transmembrane region" description="Helical" evidence="6">
    <location>
        <begin position="445"/>
        <end position="464"/>
    </location>
</feature>
<feature type="transmembrane region" description="Helical" evidence="6">
    <location>
        <begin position="31"/>
        <end position="51"/>
    </location>
</feature>
<feature type="transmembrane region" description="Helical" evidence="6">
    <location>
        <begin position="286"/>
        <end position="305"/>
    </location>
</feature>
<feature type="transmembrane region" description="Helical" evidence="6">
    <location>
        <begin position="210"/>
        <end position="233"/>
    </location>
</feature>
<feature type="transmembrane region" description="Helical" evidence="6">
    <location>
        <begin position="263"/>
        <end position="280"/>
    </location>
</feature>
<dbReference type="AlphaFoldDB" id="A0A2C9DCI8"/>
<evidence type="ECO:0000256" key="5">
    <source>
        <dbReference type="SAM" id="MobiDB-lite"/>
    </source>
</evidence>
<evidence type="ECO:0000313" key="9">
    <source>
        <dbReference type="Proteomes" id="UP000223606"/>
    </source>
</evidence>
<feature type="region of interest" description="Disordered" evidence="5">
    <location>
        <begin position="493"/>
        <end position="549"/>
    </location>
</feature>
<dbReference type="EMBL" id="LT960614">
    <property type="protein sequence ID" value="SON57976.1"/>
    <property type="molecule type" value="Genomic_DNA"/>
</dbReference>
<feature type="transmembrane region" description="Helical" evidence="6">
    <location>
        <begin position="57"/>
        <end position="78"/>
    </location>
</feature>
<reference evidence="9" key="1">
    <citation type="submission" date="2017-09" db="EMBL/GenBank/DDBJ databases">
        <title>Genome sequence of Nannocystis excedens DSM 71.</title>
        <authorList>
            <person name="Blom J."/>
        </authorList>
    </citation>
    <scope>NUCLEOTIDE SEQUENCE [LARGE SCALE GENOMIC DNA]</scope>
    <source>
        <strain evidence="9">type strain: E19</strain>
    </source>
</reference>
<keyword evidence="4 6" id="KW-0472">Membrane</keyword>
<keyword evidence="3 6" id="KW-1133">Transmembrane helix</keyword>
<sequence>MQEELAKAPVVSSAPIEGLKGSRARRTTHPVLWAGLRVAYMIGLLFVLVPFGSTAELPMSLVTVYFTVLAMAIALAFGIAKPLRVAAGLAVGLLVLLAGWAFLQTVPLPDHLLANPIWTSVKDLGVTAAPVISVAPGDTRFALLGLALPFIVFLAGLQAFPDDKSAKLLLAFLGISGGVIAVWSIGQFLLSPDMLLTEKKKYYLDSVTGVFVNRNTAATYFGICSLILFSLAWQNAQKVDWGRLSAWIGGAARASMPAFNWRMWTYSILMLVCLLALFMTRSRAGVGSSFLTFLAMVPILAAMGFRRERKMGFGRSRRTPPWQRAMRAAMAMVIVVIAGVAFSGRAAYRASIEGVDDPRFCVWPGIVHAVRNNWLTGTGLGTFQDIFPAYRDPQCGITGTFTRAHSVYLQGFLELGIVFVIAMVVGLAALVIIHVHGLKSRRSYAVFPALGFGAILLVAAHSVMDFSLQIPGFAVIFAATLAATTAISLGRNALPSQSKPKSTRSQPPPVNLKTIEMEPPMVGDTEISEDPKNSRRDSAGPFPEGGLKT</sequence>
<feature type="transmembrane region" description="Helical" evidence="6">
    <location>
        <begin position="412"/>
        <end position="433"/>
    </location>
</feature>
<evidence type="ECO:0000256" key="3">
    <source>
        <dbReference type="ARBA" id="ARBA00022989"/>
    </source>
</evidence>
<dbReference type="GO" id="GO:0016874">
    <property type="term" value="F:ligase activity"/>
    <property type="evidence" value="ECO:0007669"/>
    <property type="project" value="UniProtKB-KW"/>
</dbReference>
<gene>
    <name evidence="8" type="ORF">HDIA_4435</name>
</gene>